<dbReference type="Proteomes" id="UP001201812">
    <property type="component" value="Unassembled WGS sequence"/>
</dbReference>
<evidence type="ECO:0000313" key="1">
    <source>
        <dbReference type="EMBL" id="KAI1718259.1"/>
    </source>
</evidence>
<keyword evidence="2" id="KW-1185">Reference proteome</keyword>
<name>A0AAD4N9I6_9BILA</name>
<sequence length="318" mass="37212">MYYILMMNILRNFSRDDLEIISISSHLASKIIEKEFTAYPCRSFDDLYIRATYPISDLELSLSNSHVQLLPDRSNIADFKSRNGGNMHDIDYFGFDEMLPFVGKSVRFKKTTIYLMPDARITPQHIAQIESISHLWADQSLTIEHYFLHTTPGIMQDCSLILNSFAAIQPCRRLRLRDIALPFSEYHNLYSMKIIEFCPMGTVIPDNHVLNFIEEIGRRRSKTLTVWYLYPTYLRTHIAKIREAFMAAHEPISFEVFFVQKSIDDISIAGFRDENLSTNEVLEMPVVWAEEKFKFLNMVYGNGFHLTYDIFCLKRRPI</sequence>
<dbReference type="EMBL" id="JAKKPZ010000008">
    <property type="protein sequence ID" value="KAI1718259.1"/>
    <property type="molecule type" value="Genomic_DNA"/>
</dbReference>
<accession>A0AAD4N9I6</accession>
<comment type="caution">
    <text evidence="1">The sequence shown here is derived from an EMBL/GenBank/DDBJ whole genome shotgun (WGS) entry which is preliminary data.</text>
</comment>
<reference evidence="1" key="1">
    <citation type="submission" date="2022-01" db="EMBL/GenBank/DDBJ databases">
        <title>Genome Sequence Resource for Two Populations of Ditylenchus destructor, the Migratory Endoparasitic Phytonematode.</title>
        <authorList>
            <person name="Zhang H."/>
            <person name="Lin R."/>
            <person name="Xie B."/>
        </authorList>
    </citation>
    <scope>NUCLEOTIDE SEQUENCE</scope>
    <source>
        <strain evidence="1">BazhouSP</strain>
    </source>
</reference>
<organism evidence="1 2">
    <name type="scientific">Ditylenchus destructor</name>
    <dbReference type="NCBI Taxonomy" id="166010"/>
    <lineage>
        <taxon>Eukaryota</taxon>
        <taxon>Metazoa</taxon>
        <taxon>Ecdysozoa</taxon>
        <taxon>Nematoda</taxon>
        <taxon>Chromadorea</taxon>
        <taxon>Rhabditida</taxon>
        <taxon>Tylenchina</taxon>
        <taxon>Tylenchomorpha</taxon>
        <taxon>Sphaerularioidea</taxon>
        <taxon>Anguinidae</taxon>
        <taxon>Anguininae</taxon>
        <taxon>Ditylenchus</taxon>
    </lineage>
</organism>
<evidence type="ECO:0000313" key="2">
    <source>
        <dbReference type="Proteomes" id="UP001201812"/>
    </source>
</evidence>
<dbReference type="AlphaFoldDB" id="A0AAD4N9I6"/>
<protein>
    <submittedName>
        <fullName evidence="1">Uncharacterized protein</fullName>
    </submittedName>
</protein>
<gene>
    <name evidence="1" type="ORF">DdX_06679</name>
</gene>
<proteinExistence type="predicted"/>